<reference evidence="1 2" key="1">
    <citation type="submission" date="2014-06" db="EMBL/GenBank/DDBJ databases">
        <authorList>
            <person name="Swart Estienne"/>
        </authorList>
    </citation>
    <scope>NUCLEOTIDE SEQUENCE [LARGE SCALE GENOMIC DNA]</scope>
    <source>
        <strain evidence="1 2">130c</strain>
    </source>
</reference>
<proteinExistence type="predicted"/>
<name>A0A078AJR1_STYLE</name>
<evidence type="ECO:0000313" key="1">
    <source>
        <dbReference type="EMBL" id="CDW81048.1"/>
    </source>
</evidence>
<evidence type="ECO:0000313" key="2">
    <source>
        <dbReference type="Proteomes" id="UP000039865"/>
    </source>
</evidence>
<gene>
    <name evidence="1" type="primary">Contig16155.g17215</name>
    <name evidence="1" type="ORF">STYLEM_10056</name>
</gene>
<organism evidence="1 2">
    <name type="scientific">Stylonychia lemnae</name>
    <name type="common">Ciliate</name>
    <dbReference type="NCBI Taxonomy" id="5949"/>
    <lineage>
        <taxon>Eukaryota</taxon>
        <taxon>Sar</taxon>
        <taxon>Alveolata</taxon>
        <taxon>Ciliophora</taxon>
        <taxon>Intramacronucleata</taxon>
        <taxon>Spirotrichea</taxon>
        <taxon>Stichotrichia</taxon>
        <taxon>Sporadotrichida</taxon>
        <taxon>Oxytrichidae</taxon>
        <taxon>Stylonychinae</taxon>
        <taxon>Stylonychia</taxon>
    </lineage>
</organism>
<dbReference type="AlphaFoldDB" id="A0A078AJR1"/>
<sequence length="294" mass="33842">MSIGTKSGTQFFILMVNNENIENGSVMAKFAIATSAFSLAQIFALDTSASYYSCLDIVVSEENQQNNTISILYSKSSEVILSKISVFGYKVFSNQSIGYVLTASFTSMSNKIHNSYEQISYLKGRFNRLYPNQYKLYGTTKNNWNCLYASQFTNRLYSLVINEHFGQKCISATESFEERNLTFILNFNLSQQTLEQFYEAGEYFQLQQVSSEFQNISDVIVDQNKTCIDLNSVNYQIDDLHFDISTTYPTFQFNQLLNIVKNTNWNQGHQKKKFITKQASQSYKIQMIILDQIH</sequence>
<keyword evidence="2" id="KW-1185">Reference proteome</keyword>
<dbReference type="InParanoid" id="A0A078AJR1"/>
<dbReference type="EMBL" id="CCKQ01009556">
    <property type="protein sequence ID" value="CDW81048.1"/>
    <property type="molecule type" value="Genomic_DNA"/>
</dbReference>
<protein>
    <submittedName>
        <fullName evidence="1">Uncharacterized protein</fullName>
    </submittedName>
</protein>
<accession>A0A078AJR1</accession>
<dbReference type="Proteomes" id="UP000039865">
    <property type="component" value="Unassembled WGS sequence"/>
</dbReference>